<dbReference type="EMBL" id="JAIBOA010000013">
    <property type="protein sequence ID" value="MBW8484850.1"/>
    <property type="molecule type" value="Genomic_DNA"/>
</dbReference>
<reference evidence="2 3" key="1">
    <citation type="submission" date="2021-07" db="EMBL/GenBank/DDBJ databases">
        <title>Actinomadura sp. PM05-2 isolated from lichen.</title>
        <authorList>
            <person name="Somphong A."/>
            <person name="Phongsopitanun W."/>
            <person name="Tanasupawat S."/>
            <person name="Peongsungnone V."/>
        </authorList>
    </citation>
    <scope>NUCLEOTIDE SEQUENCE [LARGE SCALE GENOMIC DNA]</scope>
    <source>
        <strain evidence="2 3">PM05-2</strain>
    </source>
</reference>
<proteinExistence type="predicted"/>
<keyword evidence="3" id="KW-1185">Reference proteome</keyword>
<feature type="region of interest" description="Disordered" evidence="1">
    <location>
        <begin position="1"/>
        <end position="76"/>
    </location>
</feature>
<comment type="caution">
    <text evidence="2">The sequence shown here is derived from an EMBL/GenBank/DDBJ whole genome shotgun (WGS) entry which is preliminary data.</text>
</comment>
<organism evidence="2 3">
    <name type="scientific">Actinomadura parmotrematis</name>
    <dbReference type="NCBI Taxonomy" id="2864039"/>
    <lineage>
        <taxon>Bacteria</taxon>
        <taxon>Bacillati</taxon>
        <taxon>Actinomycetota</taxon>
        <taxon>Actinomycetes</taxon>
        <taxon>Streptosporangiales</taxon>
        <taxon>Thermomonosporaceae</taxon>
        <taxon>Actinomadura</taxon>
    </lineage>
</organism>
<evidence type="ECO:0000313" key="2">
    <source>
        <dbReference type="EMBL" id="MBW8484850.1"/>
    </source>
</evidence>
<name>A0ABS7FWP3_9ACTN</name>
<dbReference type="RefSeq" id="WP_220168080.1">
    <property type="nucleotide sequence ID" value="NZ_JAIBOA010000013.1"/>
</dbReference>
<dbReference type="Proteomes" id="UP000774570">
    <property type="component" value="Unassembled WGS sequence"/>
</dbReference>
<protein>
    <submittedName>
        <fullName evidence="2">Uncharacterized protein</fullName>
    </submittedName>
</protein>
<evidence type="ECO:0000313" key="3">
    <source>
        <dbReference type="Proteomes" id="UP000774570"/>
    </source>
</evidence>
<evidence type="ECO:0000256" key="1">
    <source>
        <dbReference type="SAM" id="MobiDB-lite"/>
    </source>
</evidence>
<gene>
    <name evidence="2" type="ORF">K1Y72_20880</name>
</gene>
<accession>A0ABS7FWP3</accession>
<sequence length="111" mass="11645">MPQSGTVGHLDRPPQNPGGGGAPVGVSEVGERGRVVAQARQNTLGNPPRLHKPPSTSMNPRHHSHQPVSIMAGEGGAGGVRDPQCLIDLAQVGERGRQMRGCGRRVLGRRP</sequence>